<feature type="signal peptide" evidence="1">
    <location>
        <begin position="1"/>
        <end position="18"/>
    </location>
</feature>
<reference evidence="2" key="1">
    <citation type="submission" date="2020-01" db="EMBL/GenBank/DDBJ databases">
        <title>Development of genomics and gene disruption for Polysphondylium violaceum indicates a role for the polyketide synthase stlB in stalk morphogenesis.</title>
        <authorList>
            <person name="Narita B."/>
            <person name="Kawabe Y."/>
            <person name="Kin K."/>
            <person name="Saito T."/>
            <person name="Gibbs R."/>
            <person name="Kuspa A."/>
            <person name="Muzny D."/>
            <person name="Queller D."/>
            <person name="Richards S."/>
            <person name="Strassman J."/>
            <person name="Sucgang R."/>
            <person name="Worley K."/>
            <person name="Schaap P."/>
        </authorList>
    </citation>
    <scope>NUCLEOTIDE SEQUENCE</scope>
    <source>
        <strain evidence="2">QSvi11</strain>
    </source>
</reference>
<organism evidence="2 3">
    <name type="scientific">Polysphondylium violaceum</name>
    <dbReference type="NCBI Taxonomy" id="133409"/>
    <lineage>
        <taxon>Eukaryota</taxon>
        <taxon>Amoebozoa</taxon>
        <taxon>Evosea</taxon>
        <taxon>Eumycetozoa</taxon>
        <taxon>Dictyostelia</taxon>
        <taxon>Dictyosteliales</taxon>
        <taxon>Dictyosteliaceae</taxon>
        <taxon>Polysphondylium</taxon>
    </lineage>
</organism>
<evidence type="ECO:0000256" key="1">
    <source>
        <dbReference type="SAM" id="SignalP"/>
    </source>
</evidence>
<name>A0A8J4PRZ9_9MYCE</name>
<proteinExistence type="predicted"/>
<dbReference type="AlphaFoldDB" id="A0A8J4PRZ9"/>
<dbReference type="Pfam" id="PF25544">
    <property type="entry name" value="Ependymin_amoebozoa"/>
    <property type="match status" value="1"/>
</dbReference>
<dbReference type="Proteomes" id="UP000695562">
    <property type="component" value="Unassembled WGS sequence"/>
</dbReference>
<protein>
    <recommendedName>
        <fullName evidence="4">Lipoprotein</fullName>
    </recommendedName>
</protein>
<evidence type="ECO:0000313" key="2">
    <source>
        <dbReference type="EMBL" id="KAF2068441.1"/>
    </source>
</evidence>
<accession>A0A8J4PRZ9</accession>
<comment type="caution">
    <text evidence="2">The sequence shown here is derived from an EMBL/GenBank/DDBJ whole genome shotgun (WGS) entry which is preliminary data.</text>
</comment>
<dbReference type="OrthoDB" id="19902at2759"/>
<gene>
    <name evidence="2" type="ORF">CYY_010234</name>
</gene>
<dbReference type="PROSITE" id="PS51257">
    <property type="entry name" value="PROKAR_LIPOPROTEIN"/>
    <property type="match status" value="1"/>
</dbReference>
<keyword evidence="3" id="KW-1185">Reference proteome</keyword>
<dbReference type="InterPro" id="IPR040310">
    <property type="entry name" value="DDB_G0292248"/>
</dbReference>
<keyword evidence="1" id="KW-0732">Signal</keyword>
<sequence length="227" mass="24517">MKFLTLAFLMIMVALASAGCSNPSGFQTTFTSNSFNVAGGQSAYESGIINIDFVGQRASSVFEIDIAGGQKGSGFTWNFGANQTSYYLSPEGQCYEASSSAQIPSGFPKVLKDIGSLTLGKFPVEMLEVESDTPSLNQTVVFDLTNCVMVSTYLINADESNPGYGTINFFNVGVPSDSDFQLPQVCIDVVGSSRPRIGFNHKRRNVEALTPISKTLQYTLNTFKIQN</sequence>
<evidence type="ECO:0000313" key="3">
    <source>
        <dbReference type="Proteomes" id="UP000695562"/>
    </source>
</evidence>
<feature type="chain" id="PRO_5035200342" description="Lipoprotein" evidence="1">
    <location>
        <begin position="19"/>
        <end position="227"/>
    </location>
</feature>
<dbReference type="EMBL" id="AJWJ01000985">
    <property type="protein sequence ID" value="KAF2068441.1"/>
    <property type="molecule type" value="Genomic_DNA"/>
</dbReference>
<dbReference type="PANTHER" id="PTHR31648">
    <property type="entry name" value="TRANSMEMBRANE PROTEIN-RELATED"/>
    <property type="match status" value="1"/>
</dbReference>
<evidence type="ECO:0008006" key="4">
    <source>
        <dbReference type="Google" id="ProtNLM"/>
    </source>
</evidence>